<gene>
    <name evidence="1" type="ORF">RDB_LOCUS155857</name>
</gene>
<dbReference type="AlphaFoldDB" id="A0A8H3HLU2"/>
<reference evidence="1" key="1">
    <citation type="submission" date="2021-01" db="EMBL/GenBank/DDBJ databases">
        <authorList>
            <person name="Kaushik A."/>
        </authorList>
    </citation>
    <scope>NUCLEOTIDE SEQUENCE</scope>
    <source>
        <strain evidence="1">AG4-RS23</strain>
    </source>
</reference>
<evidence type="ECO:0000313" key="2">
    <source>
        <dbReference type="Proteomes" id="UP000663861"/>
    </source>
</evidence>
<organism evidence="1 2">
    <name type="scientific">Rhizoctonia solani</name>
    <dbReference type="NCBI Taxonomy" id="456999"/>
    <lineage>
        <taxon>Eukaryota</taxon>
        <taxon>Fungi</taxon>
        <taxon>Dikarya</taxon>
        <taxon>Basidiomycota</taxon>
        <taxon>Agaricomycotina</taxon>
        <taxon>Agaricomycetes</taxon>
        <taxon>Cantharellales</taxon>
        <taxon>Ceratobasidiaceae</taxon>
        <taxon>Rhizoctonia</taxon>
    </lineage>
</organism>
<evidence type="ECO:0000313" key="1">
    <source>
        <dbReference type="EMBL" id="CAE6521152.1"/>
    </source>
</evidence>
<proteinExistence type="predicted"/>
<protein>
    <submittedName>
        <fullName evidence="1">Uncharacterized protein</fullName>
    </submittedName>
</protein>
<dbReference type="Proteomes" id="UP000663861">
    <property type="component" value="Unassembled WGS sequence"/>
</dbReference>
<name>A0A8H3HLU2_9AGAM</name>
<accession>A0A8H3HLU2</accession>
<sequence>MAFKAKNVTAGDTSPLVPVFVQKSYFDKEFGSATGMAEFTITGKWQYGQRDKTGAARFVVLHDLEHKPYQLRFVEGWIVKLGPPVAKLVLSVTGYGVYADQVDKLKALLGDPLHSYNTAIVNSGDVLLVPSELKSYSFGNAGPRTVQWKQITMRSADYYCFTVADVTQSGQDVTFFIQKEWYDNDKSADANHISKVAPKNANGEYEFKVDAKSQYGQVDSKGKGRWVVYHDKGRTPYQHRFAKSVLQSAGHASATQLQDLADRFGFGGVNLTGLLNVVENYAGDYLHNFA</sequence>
<comment type="caution">
    <text evidence="1">The sequence shown here is derived from an EMBL/GenBank/DDBJ whole genome shotgun (WGS) entry which is preliminary data.</text>
</comment>
<dbReference type="EMBL" id="CAJMWY010004150">
    <property type="protein sequence ID" value="CAE6521152.1"/>
    <property type="molecule type" value="Genomic_DNA"/>
</dbReference>